<gene>
    <name evidence="1" type="ORF">NM208_g11538</name>
</gene>
<protein>
    <submittedName>
        <fullName evidence="1">Uncharacterized protein</fullName>
    </submittedName>
</protein>
<dbReference type="Proteomes" id="UP001148629">
    <property type="component" value="Unassembled WGS sequence"/>
</dbReference>
<evidence type="ECO:0000313" key="2">
    <source>
        <dbReference type="Proteomes" id="UP001148629"/>
    </source>
</evidence>
<proteinExistence type="predicted"/>
<comment type="caution">
    <text evidence="1">The sequence shown here is derived from an EMBL/GenBank/DDBJ whole genome shotgun (WGS) entry which is preliminary data.</text>
</comment>
<evidence type="ECO:0000313" key="1">
    <source>
        <dbReference type="EMBL" id="KAJ3525672.1"/>
    </source>
</evidence>
<organism evidence="1 2">
    <name type="scientific">Fusarium decemcellulare</name>
    <dbReference type="NCBI Taxonomy" id="57161"/>
    <lineage>
        <taxon>Eukaryota</taxon>
        <taxon>Fungi</taxon>
        <taxon>Dikarya</taxon>
        <taxon>Ascomycota</taxon>
        <taxon>Pezizomycotina</taxon>
        <taxon>Sordariomycetes</taxon>
        <taxon>Hypocreomycetidae</taxon>
        <taxon>Hypocreales</taxon>
        <taxon>Nectriaceae</taxon>
        <taxon>Fusarium</taxon>
        <taxon>Fusarium decemcellulare species complex</taxon>
    </lineage>
</organism>
<keyword evidence="2" id="KW-1185">Reference proteome</keyword>
<dbReference type="EMBL" id="JANRMS010001868">
    <property type="protein sequence ID" value="KAJ3525672.1"/>
    <property type="molecule type" value="Genomic_DNA"/>
</dbReference>
<accession>A0ACC1RUT4</accession>
<name>A0ACC1RUT4_9HYPO</name>
<sequence length="203" mass="22389">MRMMRQRVLQRVLFCLFLVQVSVASITEEGREYCTGKGSICEAFDKLDKDCEEETGPKYEKCICESGWVPLRKACYDCKRAMGDFVLDLEGSDRAACEDSDYTVAPIPSSILSQQKQHNKTAEVPTMPASVSETYSIDRSYTTLSHEAQATTLYGGAASVTLPEIAAPTEEEDKDEDNSAGRRAGVTYLATAMFATVLTMIMT</sequence>
<reference evidence="1" key="1">
    <citation type="submission" date="2022-08" db="EMBL/GenBank/DDBJ databases">
        <title>Genome Sequence of Fusarium decemcellulare.</title>
        <authorList>
            <person name="Buettner E."/>
        </authorList>
    </citation>
    <scope>NUCLEOTIDE SEQUENCE</scope>
    <source>
        <strain evidence="1">Babe19</strain>
    </source>
</reference>